<evidence type="ECO:0000313" key="1">
    <source>
        <dbReference type="EMBL" id="OGZ31953.1"/>
    </source>
</evidence>
<reference evidence="1 2" key="1">
    <citation type="journal article" date="2016" name="Nat. Commun.">
        <title>Thousands of microbial genomes shed light on interconnected biogeochemical processes in an aquifer system.</title>
        <authorList>
            <person name="Anantharaman K."/>
            <person name="Brown C.T."/>
            <person name="Hug L.A."/>
            <person name="Sharon I."/>
            <person name="Castelle C.J."/>
            <person name="Probst A.J."/>
            <person name="Thomas B.C."/>
            <person name="Singh A."/>
            <person name="Wilkins M.J."/>
            <person name="Karaoz U."/>
            <person name="Brodie E.L."/>
            <person name="Williams K.H."/>
            <person name="Hubbard S.S."/>
            <person name="Banfield J.F."/>
        </authorList>
    </citation>
    <scope>NUCLEOTIDE SEQUENCE [LARGE SCALE GENOMIC DNA]</scope>
</reference>
<comment type="caution">
    <text evidence="1">The sequence shown here is derived from an EMBL/GenBank/DDBJ whole genome shotgun (WGS) entry which is preliminary data.</text>
</comment>
<organism evidence="1 2">
    <name type="scientific">Candidatus Portnoybacteria bacterium RBG_13_40_8</name>
    <dbReference type="NCBI Taxonomy" id="1801990"/>
    <lineage>
        <taxon>Bacteria</taxon>
        <taxon>Candidatus Portnoyibacteriota</taxon>
    </lineage>
</organism>
<evidence type="ECO:0008006" key="3">
    <source>
        <dbReference type="Google" id="ProtNLM"/>
    </source>
</evidence>
<evidence type="ECO:0000313" key="2">
    <source>
        <dbReference type="Proteomes" id="UP000177810"/>
    </source>
</evidence>
<accession>A0A1G2F1U2</accession>
<dbReference type="STRING" id="1801990.A2V69_03535"/>
<dbReference type="Gene3D" id="1.10.30.50">
    <property type="match status" value="1"/>
</dbReference>
<sequence length="278" mass="32768">MDYTVVWRVFQCKNPKCDFILKISEDDLGIQSNINKLLKCPICGTVNSSVVEEAPRWKYCRVCERLQPLENFHRHKFTSSSFRSGRQLECKECKNKEINPYLNPLRTADQHRESSEHRRLYGFLSGEDKVNSKKIYKKFNGECFKCGRELPFEEKNPKEMRLDHTLPASLLWPLQCGPTLLCSDCNNKKHGLWPSEFYEEVELRRLSVLTGILYKLLAGEPRFNPRAVKWLVKNIDEFLARWIKYPDEIKKIRKMIIKFESIDIFVKARSVPAFLRSK</sequence>
<name>A0A1G2F1U2_9BACT</name>
<dbReference type="AlphaFoldDB" id="A0A1G2F1U2"/>
<proteinExistence type="predicted"/>
<dbReference type="EMBL" id="MHMT01000029">
    <property type="protein sequence ID" value="OGZ31953.1"/>
    <property type="molecule type" value="Genomic_DNA"/>
</dbReference>
<dbReference type="Proteomes" id="UP000177810">
    <property type="component" value="Unassembled WGS sequence"/>
</dbReference>
<gene>
    <name evidence="1" type="ORF">A2V69_03535</name>
</gene>
<protein>
    <recommendedName>
        <fullName evidence="3">HNH nuclease domain-containing protein</fullName>
    </recommendedName>
</protein>